<evidence type="ECO:0000256" key="5">
    <source>
        <dbReference type="ARBA" id="ARBA00022692"/>
    </source>
</evidence>
<comment type="similarity">
    <text evidence="2 13">Belongs to the sodium:solute symporter (SSF) (TC 2.A.21) family.</text>
</comment>
<evidence type="ECO:0000256" key="2">
    <source>
        <dbReference type="ARBA" id="ARBA00006434"/>
    </source>
</evidence>
<keyword evidence="8" id="KW-0915">Sodium</keyword>
<evidence type="ECO:0000256" key="7">
    <source>
        <dbReference type="ARBA" id="ARBA00022989"/>
    </source>
</evidence>
<feature type="transmembrane region" description="Helical" evidence="14">
    <location>
        <begin position="72"/>
        <end position="91"/>
    </location>
</feature>
<evidence type="ECO:0000256" key="3">
    <source>
        <dbReference type="ARBA" id="ARBA00022448"/>
    </source>
</evidence>
<dbReference type="RefSeq" id="WP_135546526.1">
    <property type="nucleotide sequence ID" value="NZ_SPQQ01000003.1"/>
</dbReference>
<reference evidence="15 16" key="1">
    <citation type="submission" date="2019-03" db="EMBL/GenBank/DDBJ databases">
        <title>Draft Genome Sequence of Desulfosporosinus fructosivorans Strain 63.6F, Isolated from Marine Sediment in the Baltic Sea.</title>
        <authorList>
            <person name="Hausmann B."/>
            <person name="Vandieken V."/>
            <person name="Pjevac P."/>
            <person name="Schreck K."/>
            <person name="Herbold C.W."/>
            <person name="Loy A."/>
        </authorList>
    </citation>
    <scope>NUCLEOTIDE SEQUENCE [LARGE SCALE GENOMIC DNA]</scope>
    <source>
        <strain evidence="15 16">63.6F</strain>
    </source>
</reference>
<evidence type="ECO:0000256" key="6">
    <source>
        <dbReference type="ARBA" id="ARBA00022847"/>
    </source>
</evidence>
<gene>
    <name evidence="15" type="ORF">E4K67_10970</name>
</gene>
<feature type="transmembrane region" description="Helical" evidence="14">
    <location>
        <begin position="125"/>
        <end position="147"/>
    </location>
</feature>
<evidence type="ECO:0000256" key="11">
    <source>
        <dbReference type="ARBA" id="ARBA00023201"/>
    </source>
</evidence>
<name>A0A4Z0R7S7_9FIRM</name>
<sequence length="532" mass="58033">MGVFVIILGIYLLITAFLGYLGYKHTKSSKDYMVAGGNIHPYLMGMAYGATFISTSAIVGFGGVAAFYGMSMLWLTFANIFVGIFIAFVFFGKKTRALGQKYKAFTFPHLLGSHYESTFIRKWSAALMSIVLPLYAAAVMIGGARFLEQSLKMNYSTALWILSLVVLAYVYFGGLRGVVYTDAFQGTLMFVMMFVIIILTYIKLGGVSVAHAKLAAMNSLVPAAFLKQGMTGFASMPIFLSQNWYFVISTLVLGVGIGVLAQPQLIVRYMTVKSNKELNRAMVFGGIFILFMTGVAFTVGALSNVFFYETSQQIAMTASIVGTAGPNTDLVIPMFLTQAFPSWLYYFLLLGLLAAAMSTLSGQFHFISTSLSYDLFGKTSKDDPRKTLLLARVGLLVGFAVTVFVAYRLPGNIIALATSIFFGLCAAAFLPMYAGALWWPRATKTAATWSMLVGSLLYLFLCLFVYTKDSSIFGLAKLVLGRASLAGTGSFSYMDPLLFALPASIVVFIVVTLFTKPLNRVEESNILSLNDQ</sequence>
<evidence type="ECO:0000256" key="8">
    <source>
        <dbReference type="ARBA" id="ARBA00023053"/>
    </source>
</evidence>
<dbReference type="InterPro" id="IPR038377">
    <property type="entry name" value="Na/Glc_symporter_sf"/>
</dbReference>
<keyword evidence="9" id="KW-0406">Ion transport</keyword>
<keyword evidence="10 14" id="KW-0472">Membrane</keyword>
<feature type="transmembrane region" description="Helical" evidence="14">
    <location>
        <begin position="446"/>
        <end position="466"/>
    </location>
</feature>
<dbReference type="PROSITE" id="PS50283">
    <property type="entry name" value="NA_SOLUT_SYMP_3"/>
    <property type="match status" value="1"/>
</dbReference>
<keyword evidence="5 14" id="KW-0812">Transmembrane</keyword>
<comment type="catalytic activity">
    <reaction evidence="12">
        <text>L-proline(in) + Na(+)(in) = L-proline(out) + Na(+)(out)</text>
        <dbReference type="Rhea" id="RHEA:28967"/>
        <dbReference type="ChEBI" id="CHEBI:29101"/>
        <dbReference type="ChEBI" id="CHEBI:60039"/>
    </reaction>
</comment>
<dbReference type="PANTHER" id="PTHR48086:SF3">
    <property type="entry name" value="SODIUM_PROLINE SYMPORTER"/>
    <property type="match status" value="1"/>
</dbReference>
<keyword evidence="11" id="KW-0739">Sodium transport</keyword>
<protein>
    <submittedName>
        <fullName evidence="15">Sodium:solute symporter family protein</fullName>
    </submittedName>
</protein>
<dbReference type="InterPro" id="IPR001734">
    <property type="entry name" value="Na/solute_symporter"/>
</dbReference>
<evidence type="ECO:0000256" key="13">
    <source>
        <dbReference type="RuleBase" id="RU362091"/>
    </source>
</evidence>
<dbReference type="GO" id="GO:0015193">
    <property type="term" value="F:L-proline transmembrane transporter activity"/>
    <property type="evidence" value="ECO:0007669"/>
    <property type="project" value="TreeGrafter"/>
</dbReference>
<dbReference type="Pfam" id="PF00474">
    <property type="entry name" value="SSF"/>
    <property type="match status" value="1"/>
</dbReference>
<feature type="transmembrane region" description="Helical" evidence="14">
    <location>
        <begin position="184"/>
        <end position="202"/>
    </location>
</feature>
<dbReference type="AlphaFoldDB" id="A0A4Z0R7S7"/>
<proteinExistence type="inferred from homology"/>
<keyword evidence="16" id="KW-1185">Reference proteome</keyword>
<dbReference type="Gene3D" id="1.20.1730.10">
    <property type="entry name" value="Sodium/glucose cotransporter"/>
    <property type="match status" value="1"/>
</dbReference>
<dbReference type="Proteomes" id="UP000298460">
    <property type="component" value="Unassembled WGS sequence"/>
</dbReference>
<feature type="transmembrane region" description="Helical" evidence="14">
    <location>
        <begin position="244"/>
        <end position="261"/>
    </location>
</feature>
<organism evidence="15 16">
    <name type="scientific">Desulfosporosinus fructosivorans</name>
    <dbReference type="NCBI Taxonomy" id="2018669"/>
    <lineage>
        <taxon>Bacteria</taxon>
        <taxon>Bacillati</taxon>
        <taxon>Bacillota</taxon>
        <taxon>Clostridia</taxon>
        <taxon>Eubacteriales</taxon>
        <taxon>Desulfitobacteriaceae</taxon>
        <taxon>Desulfosporosinus</taxon>
    </lineage>
</organism>
<evidence type="ECO:0000256" key="1">
    <source>
        <dbReference type="ARBA" id="ARBA00004651"/>
    </source>
</evidence>
<feature type="transmembrane region" description="Helical" evidence="14">
    <location>
        <begin position="6"/>
        <end position="23"/>
    </location>
</feature>
<dbReference type="InterPro" id="IPR050277">
    <property type="entry name" value="Sodium:Solute_Symporter"/>
</dbReference>
<feature type="transmembrane region" description="Helical" evidence="14">
    <location>
        <begin position="413"/>
        <end position="434"/>
    </location>
</feature>
<comment type="subcellular location">
    <subcellularLocation>
        <location evidence="1">Cell membrane</location>
        <topology evidence="1">Multi-pass membrane protein</topology>
    </subcellularLocation>
</comment>
<comment type="caution">
    <text evidence="15">The sequence shown here is derived from an EMBL/GenBank/DDBJ whole genome shotgun (WGS) entry which is preliminary data.</text>
</comment>
<dbReference type="EMBL" id="SPQQ01000003">
    <property type="protein sequence ID" value="TGE38455.1"/>
    <property type="molecule type" value="Genomic_DNA"/>
</dbReference>
<evidence type="ECO:0000256" key="4">
    <source>
        <dbReference type="ARBA" id="ARBA00022475"/>
    </source>
</evidence>
<dbReference type="NCBIfam" id="TIGR00813">
    <property type="entry name" value="sss"/>
    <property type="match status" value="1"/>
</dbReference>
<keyword evidence="4" id="KW-1003">Cell membrane</keyword>
<keyword evidence="7 14" id="KW-1133">Transmembrane helix</keyword>
<feature type="transmembrane region" description="Helical" evidence="14">
    <location>
        <begin position="153"/>
        <end position="172"/>
    </location>
</feature>
<dbReference type="PANTHER" id="PTHR48086">
    <property type="entry name" value="SODIUM/PROLINE SYMPORTER-RELATED"/>
    <property type="match status" value="1"/>
</dbReference>
<keyword evidence="6" id="KW-0769">Symport</keyword>
<accession>A0A4Z0R7S7</accession>
<evidence type="ECO:0000256" key="12">
    <source>
        <dbReference type="ARBA" id="ARBA00033708"/>
    </source>
</evidence>
<evidence type="ECO:0000313" key="15">
    <source>
        <dbReference type="EMBL" id="TGE38455.1"/>
    </source>
</evidence>
<dbReference type="GO" id="GO:0015824">
    <property type="term" value="P:proline transport"/>
    <property type="evidence" value="ECO:0007669"/>
    <property type="project" value="TreeGrafter"/>
</dbReference>
<keyword evidence="3" id="KW-0813">Transport</keyword>
<dbReference type="GO" id="GO:0005886">
    <property type="term" value="C:plasma membrane"/>
    <property type="evidence" value="ECO:0007669"/>
    <property type="project" value="UniProtKB-SubCell"/>
</dbReference>
<evidence type="ECO:0000313" key="16">
    <source>
        <dbReference type="Proteomes" id="UP000298460"/>
    </source>
</evidence>
<feature type="transmembrane region" description="Helical" evidence="14">
    <location>
        <begin position="282"/>
        <end position="307"/>
    </location>
</feature>
<dbReference type="OrthoDB" id="9810181at2"/>
<evidence type="ECO:0000256" key="10">
    <source>
        <dbReference type="ARBA" id="ARBA00023136"/>
    </source>
</evidence>
<feature type="transmembrane region" description="Helical" evidence="14">
    <location>
        <begin position="43"/>
        <end position="66"/>
    </location>
</feature>
<dbReference type="CDD" id="cd10322">
    <property type="entry name" value="SLC5sbd"/>
    <property type="match status" value="1"/>
</dbReference>
<evidence type="ECO:0000256" key="14">
    <source>
        <dbReference type="SAM" id="Phobius"/>
    </source>
</evidence>
<dbReference type="GO" id="GO:0005298">
    <property type="term" value="F:proline:sodium symporter activity"/>
    <property type="evidence" value="ECO:0007669"/>
    <property type="project" value="TreeGrafter"/>
</dbReference>
<feature type="transmembrane region" description="Helical" evidence="14">
    <location>
        <begin position="388"/>
        <end position="407"/>
    </location>
</feature>
<evidence type="ECO:0000256" key="9">
    <source>
        <dbReference type="ARBA" id="ARBA00023065"/>
    </source>
</evidence>
<feature type="transmembrane region" description="Helical" evidence="14">
    <location>
        <begin position="343"/>
        <end position="367"/>
    </location>
</feature>
<feature type="transmembrane region" description="Helical" evidence="14">
    <location>
        <begin position="497"/>
        <end position="515"/>
    </location>
</feature>